<evidence type="ECO:0000259" key="2">
    <source>
        <dbReference type="PROSITE" id="PS51136"/>
    </source>
</evidence>
<evidence type="ECO:0000313" key="4">
    <source>
        <dbReference type="Proteomes" id="UP001054945"/>
    </source>
</evidence>
<dbReference type="GO" id="GO:0031445">
    <property type="term" value="P:regulation of heterochromatin formation"/>
    <property type="evidence" value="ECO:0007669"/>
    <property type="project" value="TreeGrafter"/>
</dbReference>
<dbReference type="Pfam" id="PF10537">
    <property type="entry name" value="WAC_Acf1_DNA_bd"/>
    <property type="match status" value="1"/>
</dbReference>
<dbReference type="InterPro" id="IPR047171">
    <property type="entry name" value="BAZ1A"/>
</dbReference>
<accession>A0AAV4V2K7</accession>
<sequence>MPLKDRKPFKRLKPPQDLKADEELFYLKATQEVFRNYESNDFFERVIMCNSLVWTCALTGKSNLTFQEAAISEEEARRSLKTFPLALKKPLLYLASLTQRKRLNDMCDDVFNFVKERFFIGEEVDVIINGIK</sequence>
<dbReference type="Proteomes" id="UP001054945">
    <property type="component" value="Unassembled WGS sequence"/>
</dbReference>
<dbReference type="AlphaFoldDB" id="A0AAV4V2K7"/>
<evidence type="ECO:0000256" key="1">
    <source>
        <dbReference type="PROSITE-ProRule" id="PRU00475"/>
    </source>
</evidence>
<evidence type="ECO:0000313" key="3">
    <source>
        <dbReference type="EMBL" id="GIY64427.1"/>
    </source>
</evidence>
<dbReference type="PROSITE" id="PS51136">
    <property type="entry name" value="WAC"/>
    <property type="match status" value="1"/>
</dbReference>
<dbReference type="GO" id="GO:0008623">
    <property type="term" value="C:CHRAC"/>
    <property type="evidence" value="ECO:0007669"/>
    <property type="project" value="TreeGrafter"/>
</dbReference>
<dbReference type="GO" id="GO:0003677">
    <property type="term" value="F:DNA binding"/>
    <property type="evidence" value="ECO:0007669"/>
    <property type="project" value="TreeGrafter"/>
</dbReference>
<dbReference type="InterPro" id="IPR013136">
    <property type="entry name" value="WSTF_Acf1_Cbp146"/>
</dbReference>
<proteinExistence type="predicted"/>
<dbReference type="GO" id="GO:0006355">
    <property type="term" value="P:regulation of DNA-templated transcription"/>
    <property type="evidence" value="ECO:0007669"/>
    <property type="project" value="TreeGrafter"/>
</dbReference>
<keyword evidence="4" id="KW-1185">Reference proteome</keyword>
<dbReference type="PANTHER" id="PTHR46510">
    <property type="entry name" value="BROMODOMAIN ADJACENT TO ZINC FINGER DOMAIN PROTEIN 1A"/>
    <property type="match status" value="1"/>
</dbReference>
<organism evidence="3 4">
    <name type="scientific">Caerostris extrusa</name>
    <name type="common">Bark spider</name>
    <name type="synonym">Caerostris bankana</name>
    <dbReference type="NCBI Taxonomy" id="172846"/>
    <lineage>
        <taxon>Eukaryota</taxon>
        <taxon>Metazoa</taxon>
        <taxon>Ecdysozoa</taxon>
        <taxon>Arthropoda</taxon>
        <taxon>Chelicerata</taxon>
        <taxon>Arachnida</taxon>
        <taxon>Araneae</taxon>
        <taxon>Araneomorphae</taxon>
        <taxon>Entelegynae</taxon>
        <taxon>Araneoidea</taxon>
        <taxon>Araneidae</taxon>
        <taxon>Caerostris</taxon>
    </lineage>
</organism>
<dbReference type="GO" id="GO:0000228">
    <property type="term" value="C:nuclear chromosome"/>
    <property type="evidence" value="ECO:0007669"/>
    <property type="project" value="TreeGrafter"/>
</dbReference>
<reference evidence="3 4" key="1">
    <citation type="submission" date="2021-06" db="EMBL/GenBank/DDBJ databases">
        <title>Caerostris extrusa draft genome.</title>
        <authorList>
            <person name="Kono N."/>
            <person name="Arakawa K."/>
        </authorList>
    </citation>
    <scope>NUCLEOTIDE SEQUENCE [LARGE SCALE GENOMIC DNA]</scope>
</reference>
<dbReference type="GO" id="GO:0045740">
    <property type="term" value="P:positive regulation of DNA replication"/>
    <property type="evidence" value="ECO:0007669"/>
    <property type="project" value="TreeGrafter"/>
</dbReference>
<comment type="caution">
    <text evidence="3">The sequence shown here is derived from an EMBL/GenBank/DDBJ whole genome shotgun (WGS) entry which is preliminary data.</text>
</comment>
<dbReference type="GO" id="GO:0006338">
    <property type="term" value="P:chromatin remodeling"/>
    <property type="evidence" value="ECO:0007669"/>
    <property type="project" value="InterPro"/>
</dbReference>
<protein>
    <submittedName>
        <fullName evidence="3">Bromodomain adjacent to zinc finger domain protein 1A</fullName>
    </submittedName>
</protein>
<name>A0AAV4V2K7_CAEEX</name>
<keyword evidence="1" id="KW-0539">Nucleus</keyword>
<gene>
    <name evidence="3" type="primary">BAZ1A</name>
    <name evidence="3" type="ORF">CEXT_321781</name>
</gene>
<feature type="domain" description="WAC" evidence="2">
    <location>
        <begin position="22"/>
        <end position="132"/>
    </location>
</feature>
<dbReference type="PANTHER" id="PTHR46510:SF1">
    <property type="entry name" value="BROMODOMAIN ADJACENT TO ZINC FINGER DOMAIN PROTEIN 1A"/>
    <property type="match status" value="1"/>
</dbReference>
<dbReference type="EMBL" id="BPLR01013875">
    <property type="protein sequence ID" value="GIY64427.1"/>
    <property type="molecule type" value="Genomic_DNA"/>
</dbReference>
<comment type="subcellular location">
    <subcellularLocation>
        <location evidence="1">Nucleus</location>
    </subcellularLocation>
</comment>